<evidence type="ECO:0000259" key="2">
    <source>
        <dbReference type="Pfam" id="PF14389"/>
    </source>
</evidence>
<feature type="domain" description="Ternary complex factor MIP1 leucine-zipper" evidence="2">
    <location>
        <begin position="13"/>
        <end position="95"/>
    </location>
</feature>
<reference evidence="3" key="2">
    <citation type="submission" date="2022-01" db="EMBL/GenBank/DDBJ databases">
        <authorList>
            <person name="Yamashiro T."/>
            <person name="Shiraishi A."/>
            <person name="Satake H."/>
            <person name="Nakayama K."/>
        </authorList>
    </citation>
    <scope>NUCLEOTIDE SEQUENCE</scope>
</reference>
<name>A0ABQ5AKD4_9ASTR</name>
<dbReference type="Proteomes" id="UP001151760">
    <property type="component" value="Unassembled WGS sequence"/>
</dbReference>
<dbReference type="InterPro" id="IPR025757">
    <property type="entry name" value="MIP1_Leuzipper"/>
</dbReference>
<organism evidence="3 4">
    <name type="scientific">Tanacetum coccineum</name>
    <dbReference type="NCBI Taxonomy" id="301880"/>
    <lineage>
        <taxon>Eukaryota</taxon>
        <taxon>Viridiplantae</taxon>
        <taxon>Streptophyta</taxon>
        <taxon>Embryophyta</taxon>
        <taxon>Tracheophyta</taxon>
        <taxon>Spermatophyta</taxon>
        <taxon>Magnoliopsida</taxon>
        <taxon>eudicotyledons</taxon>
        <taxon>Gunneridae</taxon>
        <taxon>Pentapetalae</taxon>
        <taxon>asterids</taxon>
        <taxon>campanulids</taxon>
        <taxon>Asterales</taxon>
        <taxon>Asteraceae</taxon>
        <taxon>Asteroideae</taxon>
        <taxon>Anthemideae</taxon>
        <taxon>Anthemidinae</taxon>
        <taxon>Tanacetum</taxon>
    </lineage>
</organism>
<keyword evidence="1" id="KW-0175">Coiled coil</keyword>
<reference evidence="3" key="1">
    <citation type="journal article" date="2022" name="Int. J. Mol. Sci.">
        <title>Draft Genome of Tanacetum Coccineum: Genomic Comparison of Closely Related Tanacetum-Family Plants.</title>
        <authorList>
            <person name="Yamashiro T."/>
            <person name="Shiraishi A."/>
            <person name="Nakayama K."/>
            <person name="Satake H."/>
        </authorList>
    </citation>
    <scope>NUCLEOTIDE SEQUENCE</scope>
</reference>
<sequence>MKFEELIMQETQEKQKTIHLKQEVEELKAELEDELKLSKILEYALDGPIHPPCPCFSTQTHLPFKIKELLTELATVEEEISWLERKVDKLNLSLYLEKTQTREWELQQLKELHPSRHHRSRKQSLRKQQTRQKFTGYELQDYHAHKRRSSFGSSTNIKYDKLQLTVLEPDYIKNPNKLSEELITCLIGIFLELNQPFQDSEEGSWKTQCELELANIQGGSWSSPALRVYTAEDIVNELARARLEYLEASVGVISKKKIMVPKLLQWHIKDFADDMESLLEWIYSQLPQSGLLKRLIMECLNGETKSTPAKMIEIQPYVYEFRYLLPS</sequence>
<proteinExistence type="predicted"/>
<accession>A0ABQ5AKD4</accession>
<protein>
    <submittedName>
        <fullName evidence="3">DUF547 domain-containing protein</fullName>
    </submittedName>
</protein>
<keyword evidence="4" id="KW-1185">Reference proteome</keyword>
<evidence type="ECO:0000256" key="1">
    <source>
        <dbReference type="SAM" id="Coils"/>
    </source>
</evidence>
<dbReference type="Pfam" id="PF14389">
    <property type="entry name" value="Lzipper-MIP1"/>
    <property type="match status" value="1"/>
</dbReference>
<feature type="coiled-coil region" evidence="1">
    <location>
        <begin position="66"/>
        <end position="93"/>
    </location>
</feature>
<dbReference type="PANTHER" id="PTHR46248">
    <property type="entry name" value="EXPRESSED PROTEIN"/>
    <property type="match status" value="1"/>
</dbReference>
<evidence type="ECO:0000313" key="4">
    <source>
        <dbReference type="Proteomes" id="UP001151760"/>
    </source>
</evidence>
<feature type="coiled-coil region" evidence="1">
    <location>
        <begin position="10"/>
        <end position="41"/>
    </location>
</feature>
<gene>
    <name evidence="3" type="ORF">Tco_0823678</name>
</gene>
<evidence type="ECO:0000313" key="3">
    <source>
        <dbReference type="EMBL" id="GJT02509.1"/>
    </source>
</evidence>
<dbReference type="EMBL" id="BQNB010012354">
    <property type="protein sequence ID" value="GJT02509.1"/>
    <property type="molecule type" value="Genomic_DNA"/>
</dbReference>
<comment type="caution">
    <text evidence="3">The sequence shown here is derived from an EMBL/GenBank/DDBJ whole genome shotgun (WGS) entry which is preliminary data.</text>
</comment>
<dbReference type="PANTHER" id="PTHR46248:SF4">
    <property type="entry name" value="OS01G0147800 PROTEIN"/>
    <property type="match status" value="1"/>
</dbReference>